<sequence length="622" mass="69824">MQNQNNLRLRRLCRAPIVEHDITNVWRSRDETLPKCKKCERAGRRCVREPPRRFRHFHTPTQSGRKQIWLPVPPKVDFVDETPLVVNGIEDADSSQEEQDEPAPPQQPSDFAAPPPPPSEEIPRASLHEVDNSPTPAAPALEHSFPSPSAISPFSNHRTRLSPYASSPTYDALRELGRSQHRVIPEPSISIAPSPSQLSQSWLNNQWPLSSEDEAMLLRYFLDHVSTFVSLFAAFPAHHSDRTLPQFDLCEPYRFFRYEVPQRARTNKTLANAILAISARMMHWKTGYSPYVADRYYQLCLETLIPSLSDVEAVMDETLLAATVVLRMLEEMDVHVTGSDTQGHLTGSQAIISVASSMHADHPPTGLRRAAYWSAFRQEVWIAPQTQQPICMSPAVCGYAVEHAFAPAPDHVWCERSIAHCGAAMNAALMIDGRQQGKEEQAALWRALMEENERWWRCVPSGFDPFFGSWECREGELFPDVRFQADWHVMGYSYTIEAHLLLVVHDPNIPKLGPLRKRAVADVDEKAKMDVRNLCGLAQSNSFTPAASLIASMAIALCGDRFSALEDQRKLYDFLFQTEKRHGWPTAKARAQLEEAWGWQPVGSSGGTPADASVGVAMTPPP</sequence>
<dbReference type="PANTHER" id="PTHR37534">
    <property type="entry name" value="TRANSCRIPTIONAL ACTIVATOR PROTEIN UGA3"/>
    <property type="match status" value="1"/>
</dbReference>
<evidence type="ECO:0000256" key="3">
    <source>
        <dbReference type="SAM" id="MobiDB-lite"/>
    </source>
</evidence>
<feature type="compositionally biased region" description="Low complexity" evidence="3">
    <location>
        <begin position="144"/>
        <end position="155"/>
    </location>
</feature>
<name>A0A8H4J188_9PEZI</name>
<reference evidence="4" key="1">
    <citation type="submission" date="2020-04" db="EMBL/GenBank/DDBJ databases">
        <title>Genome Assembly and Annotation of Botryosphaeria dothidea sdau 11-99, a Latent Pathogen of Apple Fruit Ring Rot in China.</title>
        <authorList>
            <person name="Yu C."/>
            <person name="Diao Y."/>
            <person name="Lu Q."/>
            <person name="Zhao J."/>
            <person name="Cui S."/>
            <person name="Peng C."/>
            <person name="He B."/>
            <person name="Liu H."/>
        </authorList>
    </citation>
    <scope>NUCLEOTIDE SEQUENCE [LARGE SCALE GENOMIC DNA]</scope>
    <source>
        <strain evidence="4">Sdau11-99</strain>
    </source>
</reference>
<dbReference type="GO" id="GO:0045944">
    <property type="term" value="P:positive regulation of transcription by RNA polymerase II"/>
    <property type="evidence" value="ECO:0007669"/>
    <property type="project" value="TreeGrafter"/>
</dbReference>
<dbReference type="OrthoDB" id="407832at2759"/>
<comment type="subcellular location">
    <subcellularLocation>
        <location evidence="1">Nucleus</location>
    </subcellularLocation>
</comment>
<evidence type="ECO:0008006" key="6">
    <source>
        <dbReference type="Google" id="ProtNLM"/>
    </source>
</evidence>
<protein>
    <recommendedName>
        <fullName evidence="6">Arca-like protein</fullName>
    </recommendedName>
</protein>
<dbReference type="GO" id="GO:0003700">
    <property type="term" value="F:DNA-binding transcription factor activity"/>
    <property type="evidence" value="ECO:0007669"/>
    <property type="project" value="TreeGrafter"/>
</dbReference>
<evidence type="ECO:0000256" key="1">
    <source>
        <dbReference type="ARBA" id="ARBA00004123"/>
    </source>
</evidence>
<feature type="compositionally biased region" description="Basic and acidic residues" evidence="3">
    <location>
        <begin position="121"/>
        <end position="131"/>
    </location>
</feature>
<dbReference type="AlphaFoldDB" id="A0A8H4J188"/>
<feature type="region of interest" description="Disordered" evidence="3">
    <location>
        <begin position="92"/>
        <end position="157"/>
    </location>
</feature>
<dbReference type="EMBL" id="WWBZ02000016">
    <property type="protein sequence ID" value="KAF4309982.1"/>
    <property type="molecule type" value="Genomic_DNA"/>
</dbReference>
<dbReference type="Proteomes" id="UP000572817">
    <property type="component" value="Unassembled WGS sequence"/>
</dbReference>
<dbReference type="InterPro" id="IPR021858">
    <property type="entry name" value="Fun_TF"/>
</dbReference>
<dbReference type="PANTHER" id="PTHR37534:SF2">
    <property type="entry name" value="N-ACETYLTRANSFERASE DOMAIN-CONTAINING PROTEIN"/>
    <property type="match status" value="1"/>
</dbReference>
<feature type="compositionally biased region" description="Acidic residues" evidence="3">
    <location>
        <begin position="92"/>
        <end position="101"/>
    </location>
</feature>
<evidence type="ECO:0000256" key="2">
    <source>
        <dbReference type="ARBA" id="ARBA00023242"/>
    </source>
</evidence>
<dbReference type="Pfam" id="PF11951">
    <property type="entry name" value="Fungal_trans_2"/>
    <property type="match status" value="1"/>
</dbReference>
<dbReference type="GO" id="GO:0005634">
    <property type="term" value="C:nucleus"/>
    <property type="evidence" value="ECO:0007669"/>
    <property type="project" value="UniProtKB-SubCell"/>
</dbReference>
<evidence type="ECO:0000313" key="5">
    <source>
        <dbReference type="Proteomes" id="UP000572817"/>
    </source>
</evidence>
<feature type="region of interest" description="Disordered" evidence="3">
    <location>
        <begin position="600"/>
        <end position="622"/>
    </location>
</feature>
<keyword evidence="5" id="KW-1185">Reference proteome</keyword>
<dbReference type="GO" id="GO:0000976">
    <property type="term" value="F:transcription cis-regulatory region binding"/>
    <property type="evidence" value="ECO:0007669"/>
    <property type="project" value="TreeGrafter"/>
</dbReference>
<feature type="compositionally biased region" description="Pro residues" evidence="3">
    <location>
        <begin position="102"/>
        <end position="120"/>
    </location>
</feature>
<accession>A0A8H4J188</accession>
<comment type="caution">
    <text evidence="4">The sequence shown here is derived from an EMBL/GenBank/DDBJ whole genome shotgun (WGS) entry which is preliminary data.</text>
</comment>
<organism evidence="4 5">
    <name type="scientific">Botryosphaeria dothidea</name>
    <dbReference type="NCBI Taxonomy" id="55169"/>
    <lineage>
        <taxon>Eukaryota</taxon>
        <taxon>Fungi</taxon>
        <taxon>Dikarya</taxon>
        <taxon>Ascomycota</taxon>
        <taxon>Pezizomycotina</taxon>
        <taxon>Dothideomycetes</taxon>
        <taxon>Dothideomycetes incertae sedis</taxon>
        <taxon>Botryosphaeriales</taxon>
        <taxon>Botryosphaeriaceae</taxon>
        <taxon>Botryosphaeria</taxon>
    </lineage>
</organism>
<proteinExistence type="predicted"/>
<keyword evidence="2" id="KW-0539">Nucleus</keyword>
<evidence type="ECO:0000313" key="4">
    <source>
        <dbReference type="EMBL" id="KAF4309982.1"/>
    </source>
</evidence>
<gene>
    <name evidence="4" type="ORF">GTA08_BOTSDO02305</name>
</gene>